<dbReference type="HOGENOM" id="CLU_041408_3_1_10"/>
<dbReference type="PROSITE" id="PS00041">
    <property type="entry name" value="HTH_ARAC_FAMILY_1"/>
    <property type="match status" value="1"/>
</dbReference>
<feature type="domain" description="HTH araC/xylS-type" evidence="5">
    <location>
        <begin position="282"/>
        <end position="384"/>
    </location>
</feature>
<dbReference type="PANTHER" id="PTHR43280">
    <property type="entry name" value="ARAC-FAMILY TRANSCRIPTIONAL REGULATOR"/>
    <property type="match status" value="1"/>
</dbReference>
<gene>
    <name evidence="6" type="ORF">HMPREF1062_04989</name>
</gene>
<evidence type="ECO:0000256" key="4">
    <source>
        <dbReference type="SAM" id="Phobius"/>
    </source>
</evidence>
<keyword evidence="3" id="KW-0804">Transcription</keyword>
<dbReference type="Gene3D" id="1.10.10.60">
    <property type="entry name" value="Homeodomain-like"/>
    <property type="match status" value="1"/>
</dbReference>
<proteinExistence type="predicted"/>
<feature type="transmembrane region" description="Helical" evidence="4">
    <location>
        <begin position="223"/>
        <end position="240"/>
    </location>
</feature>
<dbReference type="EMBL" id="AGXG01000104">
    <property type="protein sequence ID" value="EIY23771.1"/>
    <property type="molecule type" value="Genomic_DNA"/>
</dbReference>
<name>I9Q3W1_9BACE</name>
<dbReference type="InterPro" id="IPR009057">
    <property type="entry name" value="Homeodomain-like_sf"/>
</dbReference>
<keyword evidence="4" id="KW-1133">Transmembrane helix</keyword>
<dbReference type="PANTHER" id="PTHR43280:SF2">
    <property type="entry name" value="HTH-TYPE TRANSCRIPTIONAL REGULATOR EXSA"/>
    <property type="match status" value="1"/>
</dbReference>
<dbReference type="Proteomes" id="UP000003741">
    <property type="component" value="Unassembled WGS sequence"/>
</dbReference>
<organism evidence="6 7">
    <name type="scientific">Bacteroides cellulosilyticus CL02T12C19</name>
    <dbReference type="NCBI Taxonomy" id="997874"/>
    <lineage>
        <taxon>Bacteria</taxon>
        <taxon>Pseudomonadati</taxon>
        <taxon>Bacteroidota</taxon>
        <taxon>Bacteroidia</taxon>
        <taxon>Bacteroidales</taxon>
        <taxon>Bacteroidaceae</taxon>
        <taxon>Bacteroides</taxon>
    </lineage>
</organism>
<dbReference type="OrthoDB" id="1046740at2"/>
<feature type="transmembrane region" description="Helical" evidence="4">
    <location>
        <begin position="35"/>
        <end position="54"/>
    </location>
</feature>
<accession>I9Q3W1</accession>
<keyword evidence="1" id="KW-0805">Transcription regulation</keyword>
<dbReference type="SUPFAM" id="SSF46689">
    <property type="entry name" value="Homeodomain-like"/>
    <property type="match status" value="1"/>
</dbReference>
<dbReference type="GO" id="GO:0003700">
    <property type="term" value="F:DNA-binding transcription factor activity"/>
    <property type="evidence" value="ECO:0007669"/>
    <property type="project" value="InterPro"/>
</dbReference>
<dbReference type="InterPro" id="IPR018060">
    <property type="entry name" value="HTH_AraC"/>
</dbReference>
<dbReference type="GO" id="GO:0043565">
    <property type="term" value="F:sequence-specific DNA binding"/>
    <property type="evidence" value="ECO:0007669"/>
    <property type="project" value="InterPro"/>
</dbReference>
<sequence>MIEAIVTTFPMFACLFWCCFFLMEYSSCDSGKRLFFFFMLTATFLYLGHCCYFNKEYSLIPLTDTVYSFANLAVFPIFFLYIKWVTTNASISPRNWWVLLPAACVSISIGVTYAYMTKDESDYFAGNYFYSGSYDMKTTGIWLQTRLHQLAAIVFSAELTLVLYFGERHISRFNKSVNDYYSDTENKTFTRMRNLLIYFVIISCLSFVVNLLGKSYFINHGTLLAPLSLLFGTFLFLIGYEGHKRTFTAKEMTSDTEACSEFGQSPDPQKEHTSDYFRDLSIRLVSILREEQLFLLPDLKISDLTSRLQTNRNYLYQAINVQMGTSFSELINRLRIEYAQELMKEDRSLSVTEVCIRSGYLSESSFYRNFKQVSGVSPKKWHQSL</sequence>
<dbReference type="AlphaFoldDB" id="I9Q3W1"/>
<feature type="transmembrane region" description="Helical" evidence="4">
    <location>
        <begin position="66"/>
        <end position="84"/>
    </location>
</feature>
<dbReference type="RefSeq" id="WP_007218947.1">
    <property type="nucleotide sequence ID" value="NZ_JH724089.1"/>
</dbReference>
<dbReference type="PATRIC" id="fig|997874.3.peg.5107"/>
<dbReference type="Pfam" id="PF12833">
    <property type="entry name" value="HTH_18"/>
    <property type="match status" value="1"/>
</dbReference>
<dbReference type="SMART" id="SM00342">
    <property type="entry name" value="HTH_ARAC"/>
    <property type="match status" value="1"/>
</dbReference>
<reference evidence="6 7" key="1">
    <citation type="submission" date="2012-02" db="EMBL/GenBank/DDBJ databases">
        <title>The Genome Sequence of Bacteroides cellulosilyticus CL02T12C19.</title>
        <authorList>
            <consortium name="The Broad Institute Genome Sequencing Platform"/>
            <person name="Earl A."/>
            <person name="Ward D."/>
            <person name="Feldgarden M."/>
            <person name="Gevers D."/>
            <person name="Zitomersky N.L."/>
            <person name="Coyne M.J."/>
            <person name="Comstock L.E."/>
            <person name="Young S.K."/>
            <person name="Zeng Q."/>
            <person name="Gargeya S."/>
            <person name="Fitzgerald M."/>
            <person name="Haas B."/>
            <person name="Abouelleil A."/>
            <person name="Alvarado L."/>
            <person name="Arachchi H.M."/>
            <person name="Berlin A."/>
            <person name="Chapman S.B."/>
            <person name="Gearin G."/>
            <person name="Goldberg J."/>
            <person name="Griggs A."/>
            <person name="Gujja S."/>
            <person name="Hansen M."/>
            <person name="Heiman D."/>
            <person name="Howarth C."/>
            <person name="Larimer J."/>
            <person name="Lui A."/>
            <person name="MacDonald P.J.P."/>
            <person name="McCowen C."/>
            <person name="Montmayeur A."/>
            <person name="Murphy C."/>
            <person name="Neiman D."/>
            <person name="Pearson M."/>
            <person name="Priest M."/>
            <person name="Roberts A."/>
            <person name="Saif S."/>
            <person name="Shea T."/>
            <person name="Sisk P."/>
            <person name="Stolte C."/>
            <person name="Sykes S."/>
            <person name="Wortman J."/>
            <person name="Nusbaum C."/>
            <person name="Birren B."/>
        </authorList>
    </citation>
    <scope>NUCLEOTIDE SEQUENCE [LARGE SCALE GENOMIC DNA]</scope>
    <source>
        <strain evidence="6 7">CL02T12C19</strain>
    </source>
</reference>
<keyword evidence="4" id="KW-0812">Transmembrane</keyword>
<evidence type="ECO:0000256" key="3">
    <source>
        <dbReference type="ARBA" id="ARBA00023163"/>
    </source>
</evidence>
<keyword evidence="7" id="KW-1185">Reference proteome</keyword>
<comment type="caution">
    <text evidence="6">The sequence shown here is derived from an EMBL/GenBank/DDBJ whole genome shotgun (WGS) entry which is preliminary data.</text>
</comment>
<dbReference type="PROSITE" id="PS01124">
    <property type="entry name" value="HTH_ARAC_FAMILY_2"/>
    <property type="match status" value="1"/>
</dbReference>
<feature type="transmembrane region" description="Helical" evidence="4">
    <location>
        <begin position="96"/>
        <end position="116"/>
    </location>
</feature>
<feature type="transmembrane region" description="Helical" evidence="4">
    <location>
        <begin position="195"/>
        <end position="217"/>
    </location>
</feature>
<evidence type="ECO:0000313" key="7">
    <source>
        <dbReference type="Proteomes" id="UP000003741"/>
    </source>
</evidence>
<evidence type="ECO:0000313" key="6">
    <source>
        <dbReference type="EMBL" id="EIY23771.1"/>
    </source>
</evidence>
<feature type="transmembrane region" description="Helical" evidence="4">
    <location>
        <begin position="6"/>
        <end position="23"/>
    </location>
</feature>
<feature type="transmembrane region" description="Helical" evidence="4">
    <location>
        <begin position="147"/>
        <end position="166"/>
    </location>
</feature>
<evidence type="ECO:0000256" key="1">
    <source>
        <dbReference type="ARBA" id="ARBA00023015"/>
    </source>
</evidence>
<keyword evidence="2" id="KW-0238">DNA-binding</keyword>
<evidence type="ECO:0000259" key="5">
    <source>
        <dbReference type="PROSITE" id="PS01124"/>
    </source>
</evidence>
<evidence type="ECO:0000256" key="2">
    <source>
        <dbReference type="ARBA" id="ARBA00023125"/>
    </source>
</evidence>
<dbReference type="InterPro" id="IPR018062">
    <property type="entry name" value="HTH_AraC-typ_CS"/>
</dbReference>
<keyword evidence="4" id="KW-0472">Membrane</keyword>
<protein>
    <recommendedName>
        <fullName evidence="5">HTH araC/xylS-type domain-containing protein</fullName>
    </recommendedName>
</protein>